<keyword evidence="1" id="KW-0723">Serine/threonine-protein kinase</keyword>
<dbReference type="InterPro" id="IPR050267">
    <property type="entry name" value="Anti-sigma-factor_SerPK"/>
</dbReference>
<evidence type="ECO:0000256" key="6">
    <source>
        <dbReference type="ARBA" id="ARBA00022969"/>
    </source>
</evidence>
<sequence>MNNKNYMKLDFLSKSTNEAFARVVVAAFASQLDPTIEEISDIKTAVSEAVTNAIIHGYEDTEGIVTIESKIENQEIEILVYDKGKGIEDLEKAMEPFYTSKPELERSGMGFTVMETFMDKLEVASHIGEGTVVKMRKKFQSLSNKE</sequence>
<dbReference type="GO" id="GO:0016989">
    <property type="term" value="F:sigma factor antagonist activity"/>
    <property type="evidence" value="ECO:0007669"/>
    <property type="project" value="InterPro"/>
</dbReference>
<dbReference type="SUPFAM" id="SSF55874">
    <property type="entry name" value="ATPase domain of HSP90 chaperone/DNA topoisomerase II/histidine kinase"/>
    <property type="match status" value="1"/>
</dbReference>
<keyword evidence="6" id="KW-0749">Sporulation</keyword>
<evidence type="ECO:0000256" key="3">
    <source>
        <dbReference type="ARBA" id="ARBA00022741"/>
    </source>
</evidence>
<dbReference type="OrthoDB" id="9768808at2"/>
<dbReference type="HAMAP" id="MF_00637">
    <property type="entry name" value="Anti_sigma_F"/>
    <property type="match status" value="1"/>
</dbReference>
<dbReference type="InterPro" id="IPR010194">
    <property type="entry name" value="Anti-sigma_F"/>
</dbReference>
<dbReference type="GO" id="GO:0005524">
    <property type="term" value="F:ATP binding"/>
    <property type="evidence" value="ECO:0007669"/>
    <property type="project" value="UniProtKB-KW"/>
</dbReference>
<dbReference type="RefSeq" id="WP_072743272.1">
    <property type="nucleotide sequence ID" value="NZ_FQXR01000003.1"/>
</dbReference>
<dbReference type="InterPro" id="IPR036890">
    <property type="entry name" value="HATPase_C_sf"/>
</dbReference>
<dbReference type="GO" id="GO:0030435">
    <property type="term" value="P:sporulation resulting in formation of a cellular spore"/>
    <property type="evidence" value="ECO:0007669"/>
    <property type="project" value="UniProtKB-KW"/>
</dbReference>
<feature type="domain" description="Histidine kinase/HSP90-like ATPase" evidence="7">
    <location>
        <begin position="37"/>
        <end position="141"/>
    </location>
</feature>
<dbReference type="PANTHER" id="PTHR35526">
    <property type="entry name" value="ANTI-SIGMA-F FACTOR RSBW-RELATED"/>
    <property type="match status" value="1"/>
</dbReference>
<dbReference type="NCBIfam" id="TIGR01925">
    <property type="entry name" value="spIIAB"/>
    <property type="match status" value="1"/>
</dbReference>
<dbReference type="AlphaFoldDB" id="A0A1M5UMV3"/>
<proteinExistence type="inferred from homology"/>
<keyword evidence="2" id="KW-0808">Transferase</keyword>
<evidence type="ECO:0000313" key="8">
    <source>
        <dbReference type="EMBL" id="SHH64226.1"/>
    </source>
</evidence>
<evidence type="ECO:0000256" key="2">
    <source>
        <dbReference type="ARBA" id="ARBA00022679"/>
    </source>
</evidence>
<evidence type="ECO:0000256" key="1">
    <source>
        <dbReference type="ARBA" id="ARBA00022527"/>
    </source>
</evidence>
<reference evidence="8 9" key="1">
    <citation type="submission" date="2016-11" db="EMBL/GenBank/DDBJ databases">
        <authorList>
            <person name="Jaros S."/>
            <person name="Januszkiewicz K."/>
            <person name="Wedrychowicz H."/>
        </authorList>
    </citation>
    <scope>NUCLEOTIDE SEQUENCE [LARGE SCALE GENOMIC DNA]</scope>
    <source>
        <strain evidence="8 9">DSM 13106</strain>
    </source>
</reference>
<keyword evidence="3" id="KW-0547">Nucleotide-binding</keyword>
<dbReference type="SMART" id="SM00387">
    <property type="entry name" value="HATPase_c"/>
    <property type="match status" value="1"/>
</dbReference>
<dbReference type="Proteomes" id="UP000184389">
    <property type="component" value="Unassembled WGS sequence"/>
</dbReference>
<accession>A0A1M5UMV3</accession>
<dbReference type="InterPro" id="IPR003594">
    <property type="entry name" value="HATPase_dom"/>
</dbReference>
<evidence type="ECO:0000256" key="4">
    <source>
        <dbReference type="ARBA" id="ARBA00022777"/>
    </source>
</evidence>
<dbReference type="Gene3D" id="3.30.565.10">
    <property type="entry name" value="Histidine kinase-like ATPase, C-terminal domain"/>
    <property type="match status" value="1"/>
</dbReference>
<evidence type="ECO:0000256" key="5">
    <source>
        <dbReference type="ARBA" id="ARBA00022840"/>
    </source>
</evidence>
<keyword evidence="9" id="KW-1185">Reference proteome</keyword>
<dbReference type="Pfam" id="PF13581">
    <property type="entry name" value="HATPase_c_2"/>
    <property type="match status" value="1"/>
</dbReference>
<organism evidence="8 9">
    <name type="scientific">Sporanaerobacter acetigenes DSM 13106</name>
    <dbReference type="NCBI Taxonomy" id="1123281"/>
    <lineage>
        <taxon>Bacteria</taxon>
        <taxon>Bacillati</taxon>
        <taxon>Bacillota</taxon>
        <taxon>Tissierellia</taxon>
        <taxon>Tissierellales</taxon>
        <taxon>Sporanaerobacteraceae</taxon>
        <taxon>Sporanaerobacter</taxon>
    </lineage>
</organism>
<keyword evidence="4" id="KW-0418">Kinase</keyword>
<dbReference type="GO" id="GO:0042174">
    <property type="term" value="P:negative regulation of sporulation resulting in formation of a cellular spore"/>
    <property type="evidence" value="ECO:0007669"/>
    <property type="project" value="InterPro"/>
</dbReference>
<dbReference type="EMBL" id="FQXR01000003">
    <property type="protein sequence ID" value="SHH64226.1"/>
    <property type="molecule type" value="Genomic_DNA"/>
</dbReference>
<name>A0A1M5UMV3_9FIRM</name>
<gene>
    <name evidence="8" type="ORF">SAMN02745180_00700</name>
</gene>
<dbReference type="STRING" id="1123281.SAMN02745180_00700"/>
<dbReference type="GO" id="GO:0004674">
    <property type="term" value="F:protein serine/threonine kinase activity"/>
    <property type="evidence" value="ECO:0007669"/>
    <property type="project" value="UniProtKB-KW"/>
</dbReference>
<evidence type="ECO:0000313" key="9">
    <source>
        <dbReference type="Proteomes" id="UP000184389"/>
    </source>
</evidence>
<dbReference type="PANTHER" id="PTHR35526:SF3">
    <property type="entry name" value="ANTI-SIGMA-F FACTOR RSBW"/>
    <property type="match status" value="1"/>
</dbReference>
<evidence type="ECO:0000259" key="7">
    <source>
        <dbReference type="SMART" id="SM00387"/>
    </source>
</evidence>
<protein>
    <submittedName>
        <fullName evidence="8">Stage II sporulation protein AB (Anti-sigma F factor)</fullName>
    </submittedName>
</protein>
<keyword evidence="5" id="KW-0067">ATP-binding</keyword>